<dbReference type="OrthoDB" id="8441033at2"/>
<dbReference type="Gene3D" id="2.40.10.10">
    <property type="entry name" value="Trypsin-like serine proteases"/>
    <property type="match status" value="1"/>
</dbReference>
<dbReference type="EMBL" id="AP014648">
    <property type="protein sequence ID" value="BAQ15901.1"/>
    <property type="molecule type" value="Genomic_DNA"/>
</dbReference>
<sequence>MPRPPRFSTILARLALLIAATLPGPSVHALPNGIDDRDNRYPFVVEIAQRGRMICSGTVLYPRVVVTSAHCVQHVAQAYGKRIYVDSYLQPDELFVHVFKQGRMRSHAVEAVEIAPEWRENDTSQWRTARVPHDMAILVTAAPIDVELPLAETDAIGASLPRPATTGPGRKGVLVAYGGLSCVAAEDCSSAGVRRYLPVEIKNSAECFKSRLDREAGLPEALWCLDENVSPGDSGGALLIEDDDAVLRYVGVISAQRGLPPELAAVFGRRESAATALSANLAFIEGTARSLGYGPAIADP</sequence>
<dbReference type="Proteomes" id="UP000031643">
    <property type="component" value="Chromosome"/>
</dbReference>
<evidence type="ECO:0000259" key="2">
    <source>
        <dbReference type="PROSITE" id="PS50240"/>
    </source>
</evidence>
<dbReference type="Pfam" id="PF00089">
    <property type="entry name" value="Trypsin"/>
    <property type="match status" value="1"/>
</dbReference>
<dbReference type="GO" id="GO:0006508">
    <property type="term" value="P:proteolysis"/>
    <property type="evidence" value="ECO:0007669"/>
    <property type="project" value="InterPro"/>
</dbReference>
<dbReference type="InterPro" id="IPR001254">
    <property type="entry name" value="Trypsin_dom"/>
</dbReference>
<organism evidence="3 4">
    <name type="scientific">Methyloceanibacter caenitepidi</name>
    <dbReference type="NCBI Taxonomy" id="1384459"/>
    <lineage>
        <taxon>Bacteria</taxon>
        <taxon>Pseudomonadati</taxon>
        <taxon>Pseudomonadota</taxon>
        <taxon>Alphaproteobacteria</taxon>
        <taxon>Hyphomicrobiales</taxon>
        <taxon>Hyphomicrobiaceae</taxon>
        <taxon>Methyloceanibacter</taxon>
    </lineage>
</organism>
<accession>A0A0A8JZS7</accession>
<evidence type="ECO:0000313" key="4">
    <source>
        <dbReference type="Proteomes" id="UP000031643"/>
    </source>
</evidence>
<proteinExistence type="predicted"/>
<dbReference type="KEGG" id="mcg:GL4_0433"/>
<dbReference type="InterPro" id="IPR033116">
    <property type="entry name" value="TRYPSIN_SER"/>
</dbReference>
<dbReference type="PROSITE" id="PS00135">
    <property type="entry name" value="TRYPSIN_SER"/>
    <property type="match status" value="1"/>
</dbReference>
<feature type="domain" description="Peptidase S1" evidence="2">
    <location>
        <begin position="30"/>
        <end position="289"/>
    </location>
</feature>
<keyword evidence="1" id="KW-0732">Signal</keyword>
<dbReference type="PROSITE" id="PS50240">
    <property type="entry name" value="TRYPSIN_DOM"/>
    <property type="match status" value="1"/>
</dbReference>
<dbReference type="HOGENOM" id="CLU_926907_0_0_5"/>
<dbReference type="GO" id="GO:0004252">
    <property type="term" value="F:serine-type endopeptidase activity"/>
    <property type="evidence" value="ECO:0007669"/>
    <property type="project" value="InterPro"/>
</dbReference>
<dbReference type="SUPFAM" id="SSF50494">
    <property type="entry name" value="Trypsin-like serine proteases"/>
    <property type="match status" value="1"/>
</dbReference>
<dbReference type="AlphaFoldDB" id="A0A0A8JZS7"/>
<name>A0A0A8JZS7_9HYPH</name>
<dbReference type="STRING" id="1384459.GL4_0433"/>
<protein>
    <recommendedName>
        <fullName evidence="2">Peptidase S1 domain-containing protein</fullName>
    </recommendedName>
</protein>
<dbReference type="InterPro" id="IPR009003">
    <property type="entry name" value="Peptidase_S1_PA"/>
</dbReference>
<dbReference type="PANTHER" id="PTHR24260">
    <property type="match status" value="1"/>
</dbReference>
<feature type="signal peptide" evidence="1">
    <location>
        <begin position="1"/>
        <end position="29"/>
    </location>
</feature>
<evidence type="ECO:0000256" key="1">
    <source>
        <dbReference type="SAM" id="SignalP"/>
    </source>
</evidence>
<gene>
    <name evidence="3" type="ORF">GL4_0433</name>
</gene>
<dbReference type="PANTHER" id="PTHR24260:SF136">
    <property type="entry name" value="GH08193P-RELATED"/>
    <property type="match status" value="1"/>
</dbReference>
<feature type="chain" id="PRO_5002054343" description="Peptidase S1 domain-containing protein" evidence="1">
    <location>
        <begin position="30"/>
        <end position="300"/>
    </location>
</feature>
<dbReference type="InterPro" id="IPR051333">
    <property type="entry name" value="CLIP_Serine_Protease"/>
</dbReference>
<reference evidence="3 4" key="1">
    <citation type="submission" date="2014-09" db="EMBL/GenBank/DDBJ databases">
        <title>Genome sequencing of Methyloceanibacter caenitepidi Gela4.</title>
        <authorList>
            <person name="Takeuchi M."/>
            <person name="Susumu S."/>
            <person name="Kamagata Y."/>
            <person name="Oshima K."/>
            <person name="Hattori M."/>
            <person name="Iwasaki W."/>
        </authorList>
    </citation>
    <scope>NUCLEOTIDE SEQUENCE [LARGE SCALE GENOMIC DNA]</scope>
    <source>
        <strain evidence="3 4">Gela4</strain>
    </source>
</reference>
<dbReference type="RefSeq" id="WP_045364033.1">
    <property type="nucleotide sequence ID" value="NZ_AP014648.1"/>
</dbReference>
<evidence type="ECO:0000313" key="3">
    <source>
        <dbReference type="EMBL" id="BAQ15901.1"/>
    </source>
</evidence>
<keyword evidence="4" id="KW-1185">Reference proteome</keyword>
<dbReference type="InterPro" id="IPR043504">
    <property type="entry name" value="Peptidase_S1_PA_chymotrypsin"/>
</dbReference>